<comment type="caution">
    <text evidence="1">The sequence shown here is derived from an EMBL/GenBank/DDBJ whole genome shotgun (WGS) entry which is preliminary data.</text>
</comment>
<accession>A0ACC0G2U6</accession>
<evidence type="ECO:0000313" key="1">
    <source>
        <dbReference type="EMBL" id="KAI7994953.1"/>
    </source>
</evidence>
<name>A0ACC0G2U6_9ERIC</name>
<evidence type="ECO:0000313" key="2">
    <source>
        <dbReference type="Proteomes" id="UP001060215"/>
    </source>
</evidence>
<dbReference type="EMBL" id="CM045769">
    <property type="protein sequence ID" value="KAI7994953.1"/>
    <property type="molecule type" value="Genomic_DNA"/>
</dbReference>
<reference evidence="1 2" key="1">
    <citation type="journal article" date="2022" name="Plant J.">
        <title>Chromosome-level genome of Camellia lanceoleosa provides a valuable resource for understanding genome evolution and self-incompatibility.</title>
        <authorList>
            <person name="Gong W."/>
            <person name="Xiao S."/>
            <person name="Wang L."/>
            <person name="Liao Z."/>
            <person name="Chang Y."/>
            <person name="Mo W."/>
            <person name="Hu G."/>
            <person name="Li W."/>
            <person name="Zhao G."/>
            <person name="Zhu H."/>
            <person name="Hu X."/>
            <person name="Ji K."/>
            <person name="Xiang X."/>
            <person name="Song Q."/>
            <person name="Yuan D."/>
            <person name="Jin S."/>
            <person name="Zhang L."/>
        </authorList>
    </citation>
    <scope>NUCLEOTIDE SEQUENCE [LARGE SCALE GENOMIC DNA]</scope>
    <source>
        <strain evidence="1">SQ_2022a</strain>
    </source>
</reference>
<dbReference type="Proteomes" id="UP001060215">
    <property type="component" value="Chromosome 12"/>
</dbReference>
<keyword evidence="2" id="KW-1185">Reference proteome</keyword>
<proteinExistence type="predicted"/>
<protein>
    <submittedName>
        <fullName evidence="1">Phospholipase D zeta 2</fullName>
    </submittedName>
</protein>
<gene>
    <name evidence="1" type="ORF">LOK49_LG11G02040</name>
</gene>
<sequence>MSVKDVLKELHKIRNIYVHSKIMMIDDCASLIISANINVRSLLGSRDSEIGVLIEDKEFVDSCMGGKPWKAGKFSLSLRLMLWSEHLHLPAGESYEEPWCPLITQLISLCAFNHPKMLSREFMTSGA</sequence>
<organism evidence="1 2">
    <name type="scientific">Camellia lanceoleosa</name>
    <dbReference type="NCBI Taxonomy" id="1840588"/>
    <lineage>
        <taxon>Eukaryota</taxon>
        <taxon>Viridiplantae</taxon>
        <taxon>Streptophyta</taxon>
        <taxon>Embryophyta</taxon>
        <taxon>Tracheophyta</taxon>
        <taxon>Spermatophyta</taxon>
        <taxon>Magnoliopsida</taxon>
        <taxon>eudicotyledons</taxon>
        <taxon>Gunneridae</taxon>
        <taxon>Pentapetalae</taxon>
        <taxon>asterids</taxon>
        <taxon>Ericales</taxon>
        <taxon>Theaceae</taxon>
        <taxon>Camellia</taxon>
    </lineage>
</organism>